<keyword evidence="3" id="KW-1185">Reference proteome</keyword>
<dbReference type="OrthoDB" id="542472at2"/>
<dbReference type="Proteomes" id="UP000001420">
    <property type="component" value="Chromosome"/>
</dbReference>
<organism evidence="2 3">
    <name type="scientific">Prochlorococcus marinus (strain SARG / CCMP1375 / SS120)</name>
    <dbReference type="NCBI Taxonomy" id="167539"/>
    <lineage>
        <taxon>Bacteria</taxon>
        <taxon>Bacillati</taxon>
        <taxon>Cyanobacteriota</taxon>
        <taxon>Cyanophyceae</taxon>
        <taxon>Synechococcales</taxon>
        <taxon>Prochlorococcaceae</taxon>
        <taxon>Prochlorococcus</taxon>
    </lineage>
</organism>
<dbReference type="STRING" id="167539.Pro_0887"/>
<protein>
    <submittedName>
        <fullName evidence="2">Zn-ribbon protein</fullName>
    </submittedName>
</protein>
<reference evidence="2 3" key="1">
    <citation type="journal article" date="2003" name="Proc. Natl. Acad. Sci. U.S.A.">
        <title>Genome sequence of the cyanobacterium Prochlorococcus marinus SS120, a nearly minimal oxyphototrophic genome.</title>
        <authorList>
            <person name="Dufresne A."/>
            <person name="Salanoubat M."/>
            <person name="Partensky F."/>
            <person name="Artiguenave F."/>
            <person name="Axmann I.M."/>
            <person name="Barbe V."/>
            <person name="Duprat S."/>
            <person name="Galperin M.Y."/>
            <person name="Koonin E.V."/>
            <person name="Le Gall F."/>
            <person name="Makarova K.S."/>
            <person name="Ostrowski M."/>
            <person name="Oztas S."/>
            <person name="Robert C."/>
            <person name="Rogozin I.B."/>
            <person name="Scanlan D.J."/>
            <person name="Tandeau de Marsac N."/>
            <person name="Weissenbach J."/>
            <person name="Wincker P."/>
            <person name="Wolf Y.I."/>
            <person name="Hess W.R."/>
        </authorList>
    </citation>
    <scope>NUCLEOTIDE SEQUENCE [LARGE SCALE GENOMIC DNA]</scope>
    <source>
        <strain evidence="3">SARG / CCMP1375 / SS120</strain>
    </source>
</reference>
<dbReference type="HOGENOM" id="CLU_190038_1_0_3"/>
<dbReference type="EnsemblBacteria" id="AAP99931">
    <property type="protein sequence ID" value="AAP99931"/>
    <property type="gene ID" value="Pro_0887"/>
</dbReference>
<proteinExistence type="predicted"/>
<evidence type="ECO:0000313" key="2">
    <source>
        <dbReference type="EMBL" id="AAP99931.1"/>
    </source>
</evidence>
<feature type="transmembrane region" description="Helical" evidence="1">
    <location>
        <begin position="48"/>
        <end position="66"/>
    </location>
</feature>
<dbReference type="KEGG" id="pma:Pro_0887"/>
<accession>Q7VC55</accession>
<keyword evidence="1" id="KW-0812">Transmembrane</keyword>
<evidence type="ECO:0000313" key="3">
    <source>
        <dbReference type="Proteomes" id="UP000001420"/>
    </source>
</evidence>
<keyword evidence="1" id="KW-0472">Membrane</keyword>
<keyword evidence="1" id="KW-1133">Transmembrane helix</keyword>
<sequence length="67" mass="7227">MGEKICLRCGSRKLIADRSLGGRIVCSACGATAFKSQNFSINLLSKKGSNRILWSCLAILVLIIIIT</sequence>
<dbReference type="AlphaFoldDB" id="Q7VC55"/>
<gene>
    <name evidence="2" type="ordered locus">Pro_0887</name>
</gene>
<evidence type="ECO:0000256" key="1">
    <source>
        <dbReference type="SAM" id="Phobius"/>
    </source>
</evidence>
<dbReference type="EMBL" id="AE017126">
    <property type="protein sequence ID" value="AAP99931.1"/>
    <property type="molecule type" value="Genomic_DNA"/>
</dbReference>
<name>Q7VC55_PROMA</name>